<evidence type="ECO:0000256" key="4">
    <source>
        <dbReference type="ARBA" id="ARBA00022695"/>
    </source>
</evidence>
<accession>A0ABT3K5A6</accession>
<dbReference type="InterPro" id="IPR029044">
    <property type="entry name" value="Nucleotide-diphossugar_trans"/>
</dbReference>
<evidence type="ECO:0000256" key="1">
    <source>
        <dbReference type="ARBA" id="ARBA00006115"/>
    </source>
</evidence>
<dbReference type="InterPro" id="IPR005835">
    <property type="entry name" value="NTP_transferase_dom"/>
</dbReference>
<dbReference type="InterPro" id="IPR001538">
    <property type="entry name" value="Man6P_isomerase-2_C"/>
</dbReference>
<comment type="catalytic activity">
    <reaction evidence="7">
        <text>alpha-D-mannose 1-phosphate + GTP + H(+) = GDP-alpha-D-mannose + diphosphate</text>
        <dbReference type="Rhea" id="RHEA:15229"/>
        <dbReference type="ChEBI" id="CHEBI:15378"/>
        <dbReference type="ChEBI" id="CHEBI:33019"/>
        <dbReference type="ChEBI" id="CHEBI:37565"/>
        <dbReference type="ChEBI" id="CHEBI:57527"/>
        <dbReference type="ChEBI" id="CHEBI:58409"/>
        <dbReference type="EC" id="2.7.7.13"/>
    </reaction>
</comment>
<reference evidence="12 13" key="1">
    <citation type="submission" date="2022-07" db="EMBL/GenBank/DDBJ databases">
        <title>Genome stability of Gluconacetobacter entanii AV429.</title>
        <authorList>
            <person name="Trcek J."/>
            <person name="Cepec E."/>
        </authorList>
    </citation>
    <scope>NUCLEOTIDE SEQUENCE [LARGE SCALE GENOMIC DNA]</scope>
    <source>
        <strain evidence="12 13">AV429_2022</strain>
    </source>
</reference>
<keyword evidence="5" id="KW-0547">Nucleotide-binding</keyword>
<dbReference type="GO" id="GO:0004476">
    <property type="term" value="F:mannose-6-phosphate isomerase activity"/>
    <property type="evidence" value="ECO:0007669"/>
    <property type="project" value="UniProtKB-EC"/>
</dbReference>
<comment type="similarity">
    <text evidence="1 8">Belongs to the mannose-6-phosphate isomerase type 2 family.</text>
</comment>
<dbReference type="SUPFAM" id="SSF53448">
    <property type="entry name" value="Nucleotide-diphospho-sugar transferases"/>
    <property type="match status" value="1"/>
</dbReference>
<proteinExistence type="inferred from homology"/>
<evidence type="ECO:0000259" key="9">
    <source>
        <dbReference type="Pfam" id="PF00483"/>
    </source>
</evidence>
<dbReference type="GO" id="GO:0004475">
    <property type="term" value="F:mannose-1-phosphate guanylyltransferase (GTP) activity"/>
    <property type="evidence" value="ECO:0007669"/>
    <property type="project" value="UniProtKB-EC"/>
</dbReference>
<dbReference type="InterPro" id="IPR051161">
    <property type="entry name" value="Mannose-6P_isomerase_type2"/>
</dbReference>
<dbReference type="Gene3D" id="2.60.120.10">
    <property type="entry name" value="Jelly Rolls"/>
    <property type="match status" value="1"/>
</dbReference>
<feature type="domain" description="Nucleotidyl transferase" evidence="9">
    <location>
        <begin position="23"/>
        <end position="304"/>
    </location>
</feature>
<comment type="caution">
    <text evidence="12">The sequence shown here is derived from an EMBL/GenBank/DDBJ whole genome shotgun (WGS) entry which is preliminary data.</text>
</comment>
<dbReference type="InterPro" id="IPR049577">
    <property type="entry name" value="GMPP_N"/>
</dbReference>
<dbReference type="Pfam" id="PF00483">
    <property type="entry name" value="NTP_transferase"/>
    <property type="match status" value="1"/>
</dbReference>
<evidence type="ECO:0000256" key="2">
    <source>
        <dbReference type="ARBA" id="ARBA00012387"/>
    </source>
</evidence>
<dbReference type="Pfam" id="PF22640">
    <property type="entry name" value="ManC_GMP_beta-helix"/>
    <property type="match status" value="1"/>
</dbReference>
<evidence type="ECO:0000256" key="3">
    <source>
        <dbReference type="ARBA" id="ARBA00022679"/>
    </source>
</evidence>
<organism evidence="12 13">
    <name type="scientific">Gluconacetobacter entanii</name>
    <dbReference type="NCBI Taxonomy" id="108528"/>
    <lineage>
        <taxon>Bacteria</taxon>
        <taxon>Pseudomonadati</taxon>
        <taxon>Pseudomonadota</taxon>
        <taxon>Alphaproteobacteria</taxon>
        <taxon>Acetobacterales</taxon>
        <taxon>Acetobacteraceae</taxon>
        <taxon>Gluconacetobacter</taxon>
    </lineage>
</organism>
<dbReference type="EMBL" id="JANGSQ010000098">
    <property type="protein sequence ID" value="MCW4590376.1"/>
    <property type="molecule type" value="Genomic_DNA"/>
</dbReference>
<dbReference type="PANTHER" id="PTHR46390:SF1">
    <property type="entry name" value="MANNOSE-1-PHOSPHATE GUANYLYLTRANSFERASE"/>
    <property type="match status" value="1"/>
</dbReference>
<dbReference type="PANTHER" id="PTHR46390">
    <property type="entry name" value="MANNOSE-1-PHOSPHATE GUANYLYLTRANSFERASE"/>
    <property type="match status" value="1"/>
</dbReference>
<dbReference type="RefSeq" id="WP_167400323.1">
    <property type="nucleotide sequence ID" value="NZ_JABJWD010000058.1"/>
</dbReference>
<evidence type="ECO:0000256" key="5">
    <source>
        <dbReference type="ARBA" id="ARBA00022741"/>
    </source>
</evidence>
<gene>
    <name evidence="12" type="ORF">NO263_07260</name>
</gene>
<keyword evidence="12" id="KW-0413">Isomerase</keyword>
<feature type="domain" description="Mannose-6-phosphate isomerase type II C-terminal" evidence="10">
    <location>
        <begin position="370"/>
        <end position="484"/>
    </location>
</feature>
<dbReference type="CDD" id="cd02509">
    <property type="entry name" value="GDP-M1P_Guanylyltransferase"/>
    <property type="match status" value="1"/>
</dbReference>
<dbReference type="Gene3D" id="3.90.550.10">
    <property type="entry name" value="Spore Coat Polysaccharide Biosynthesis Protein SpsA, Chain A"/>
    <property type="match status" value="1"/>
</dbReference>
<dbReference type="InterPro" id="IPR054566">
    <property type="entry name" value="ManC/GMP-like_b-helix"/>
</dbReference>
<evidence type="ECO:0000313" key="13">
    <source>
        <dbReference type="Proteomes" id="UP001526337"/>
    </source>
</evidence>
<evidence type="ECO:0000256" key="7">
    <source>
        <dbReference type="ARBA" id="ARBA00047343"/>
    </source>
</evidence>
<feature type="domain" description="MannoseP isomerase/GMP-like beta-helix" evidence="11">
    <location>
        <begin position="317"/>
        <end position="366"/>
    </location>
</feature>
<dbReference type="InterPro" id="IPR011051">
    <property type="entry name" value="RmlC_Cupin_sf"/>
</dbReference>
<evidence type="ECO:0000313" key="12">
    <source>
        <dbReference type="EMBL" id="MCW4590376.1"/>
    </source>
</evidence>
<evidence type="ECO:0000259" key="10">
    <source>
        <dbReference type="Pfam" id="PF01050"/>
    </source>
</evidence>
<sequence>MSAVTKSTPESEKTSGISRNVIPVILSGGSGSRLWPVSRKSFPKQFWALLSQQTLLQEAALRGTDCTLNAPVVVCNQEHRFIVAEQLREVGITDARIVLEPTGRNSAPAIAAAAMIVAETDPDAILWIIAADASIGRPDSLKEVLAHGVRAAQDGQIVMFGMQPTGPNTGYGYIRKGVPLSGDEGVYEVSAFIEKPDTARAEAMLASGDYLWNSGMFLFRASTILHELERYAPDVVTAVRQSIEHQTKDMDFIRLDPESFGRAPDISIDYAVAERTQHAAVIPADLGWSDVGSWDALWDLSPKDDDGNVAVGDVFLANSHNCYVRSEGIVAAVSGVDDLIVVVTQDAVLVSHRNHAQDVKKIVSRLEAADRPEARTHNRNYRPWGFYEGLTKGDRFQVKRIMVNPGRKLSLQKHYHRAEHWVVVEGTAIVTRGKEEHMVRENESIYLPLGEVHRLLNPGRIPLTLIEVQSGPYLDEDDIVRIEDDYARK</sequence>
<dbReference type="InterPro" id="IPR006375">
    <property type="entry name" value="Man1P_GuaTrfase/Man6P_Isoase"/>
</dbReference>
<dbReference type="EC" id="2.7.7.13" evidence="2"/>
<evidence type="ECO:0000256" key="8">
    <source>
        <dbReference type="RuleBase" id="RU004190"/>
    </source>
</evidence>
<keyword evidence="6" id="KW-0342">GTP-binding</keyword>
<dbReference type="SUPFAM" id="SSF51182">
    <property type="entry name" value="RmlC-like cupins"/>
    <property type="match status" value="1"/>
</dbReference>
<protein>
    <recommendedName>
        <fullName evidence="2">mannose-1-phosphate guanylyltransferase</fullName>
        <ecNumber evidence="2">2.7.7.13</ecNumber>
    </recommendedName>
</protein>
<name>A0ABT3K5A6_9PROT</name>
<dbReference type="Proteomes" id="UP001526337">
    <property type="component" value="Unassembled WGS sequence"/>
</dbReference>
<dbReference type="InterPro" id="IPR014710">
    <property type="entry name" value="RmlC-like_jellyroll"/>
</dbReference>
<dbReference type="CDD" id="cd02213">
    <property type="entry name" value="cupin_PMI_typeII_C"/>
    <property type="match status" value="1"/>
</dbReference>
<keyword evidence="13" id="KW-1185">Reference proteome</keyword>
<evidence type="ECO:0000259" key="11">
    <source>
        <dbReference type="Pfam" id="PF22640"/>
    </source>
</evidence>
<evidence type="ECO:0000256" key="6">
    <source>
        <dbReference type="ARBA" id="ARBA00023134"/>
    </source>
</evidence>
<dbReference type="Pfam" id="PF01050">
    <property type="entry name" value="MannoseP_isomer"/>
    <property type="match status" value="1"/>
</dbReference>
<keyword evidence="4 12" id="KW-0548">Nucleotidyltransferase</keyword>
<keyword evidence="3 12" id="KW-0808">Transferase</keyword>
<dbReference type="NCBIfam" id="TIGR01479">
    <property type="entry name" value="GMP_PMI"/>
    <property type="match status" value="1"/>
</dbReference>